<comment type="caution">
    <text evidence="4">The sequence shown here is derived from an EMBL/GenBank/DDBJ whole genome shotgun (WGS) entry which is preliminary data.</text>
</comment>
<dbReference type="Pfam" id="PF04480">
    <property type="entry name" value="DUF559"/>
    <property type="match status" value="1"/>
</dbReference>
<keyword evidence="1" id="KW-0472">Membrane</keyword>
<dbReference type="Gene3D" id="3.40.960.10">
    <property type="entry name" value="VSR Endonuclease"/>
    <property type="match status" value="1"/>
</dbReference>
<protein>
    <recommendedName>
        <fullName evidence="6">DUF559 domain-containing protein</fullName>
    </recommendedName>
</protein>
<keyword evidence="5" id="KW-1185">Reference proteome</keyword>
<reference evidence="4 5" key="1">
    <citation type="submission" date="2013-01" db="EMBL/GenBank/DDBJ databases">
        <title>Whole genome shotgun sequence of Gordonia soli NBRC 108243.</title>
        <authorList>
            <person name="Isaki-Nakamura S."/>
            <person name="Hosoyama A."/>
            <person name="Tsuchikane K."/>
            <person name="Ando Y."/>
            <person name="Baba S."/>
            <person name="Ohji S."/>
            <person name="Hamada M."/>
            <person name="Tamura T."/>
            <person name="Yamazoe A."/>
            <person name="Yamazaki S."/>
            <person name="Fujita N."/>
        </authorList>
    </citation>
    <scope>NUCLEOTIDE SEQUENCE [LARGE SCALE GENOMIC DNA]</scope>
    <source>
        <strain evidence="4 5">NBRC 108243</strain>
    </source>
</reference>
<dbReference type="InterPro" id="IPR011335">
    <property type="entry name" value="Restrct_endonuc-II-like"/>
</dbReference>
<accession>M0QDA3</accession>
<evidence type="ECO:0000259" key="3">
    <source>
        <dbReference type="Pfam" id="PF13338"/>
    </source>
</evidence>
<dbReference type="eggNOG" id="COG2852">
    <property type="taxonomic scope" value="Bacteria"/>
</dbReference>
<evidence type="ECO:0008006" key="6">
    <source>
        <dbReference type="Google" id="ProtNLM"/>
    </source>
</evidence>
<evidence type="ECO:0000256" key="1">
    <source>
        <dbReference type="SAM" id="Phobius"/>
    </source>
</evidence>
<dbReference type="InterPro" id="IPR025159">
    <property type="entry name" value="AbiEi_N"/>
</dbReference>
<keyword evidence="1" id="KW-1133">Transmembrane helix</keyword>
<proteinExistence type="predicted"/>
<evidence type="ECO:0000259" key="2">
    <source>
        <dbReference type="Pfam" id="PF04480"/>
    </source>
</evidence>
<keyword evidence="1" id="KW-0812">Transmembrane</keyword>
<evidence type="ECO:0000313" key="5">
    <source>
        <dbReference type="Proteomes" id="UP000011666"/>
    </source>
</evidence>
<dbReference type="InterPro" id="IPR007569">
    <property type="entry name" value="DUF559"/>
</dbReference>
<evidence type="ECO:0000313" key="4">
    <source>
        <dbReference type="EMBL" id="GAC66399.1"/>
    </source>
</evidence>
<dbReference type="STRING" id="1223545.GS4_02_01100"/>
<dbReference type="Pfam" id="PF13338">
    <property type="entry name" value="AbiEi_4"/>
    <property type="match status" value="1"/>
</dbReference>
<gene>
    <name evidence="4" type="ORF">GS4_02_01100</name>
</gene>
<feature type="domain" description="AbiEi antitoxin N-terminal" evidence="3">
    <location>
        <begin position="11"/>
        <end position="53"/>
    </location>
</feature>
<dbReference type="AlphaFoldDB" id="M0QDA3"/>
<organism evidence="4 5">
    <name type="scientific">Gordonia soli NBRC 108243</name>
    <dbReference type="NCBI Taxonomy" id="1223545"/>
    <lineage>
        <taxon>Bacteria</taxon>
        <taxon>Bacillati</taxon>
        <taxon>Actinomycetota</taxon>
        <taxon>Actinomycetes</taxon>
        <taxon>Mycobacteriales</taxon>
        <taxon>Gordoniaceae</taxon>
        <taxon>Gordonia</taxon>
    </lineage>
</organism>
<sequence length="295" mass="32182">MDMADRTAFRQLIARHDGVFSTSEASACEITSSALHRMVRSGLVTTAVRGVYRMSDRPVDARMRCRMSVLAAGSGAALVGGAAAWWHGLVTVEPTTVRVIAPRGRHAAPIDGAQVWHRDVDPRDLTVIDGLRVTGLPLTVLDAAVDIGVSVMDRALQRGSVTLMQLDETQRRNRGRRGSPRARAMVAAMSEGARSVAERQATALLRSAGISGWRCNHPTCGYVIDITFPDLKVAVEIDGFAFHSDPVAFQHDRRRHNTLIANGWIVVHFTWQDVTQRPQQVLAHIRAALTRASAA</sequence>
<dbReference type="Proteomes" id="UP000011666">
    <property type="component" value="Unassembled WGS sequence"/>
</dbReference>
<feature type="transmembrane region" description="Helical" evidence="1">
    <location>
        <begin position="67"/>
        <end position="86"/>
    </location>
</feature>
<dbReference type="SUPFAM" id="SSF52980">
    <property type="entry name" value="Restriction endonuclease-like"/>
    <property type="match status" value="1"/>
</dbReference>
<name>M0QDA3_9ACTN</name>
<dbReference type="EMBL" id="BANX01000002">
    <property type="protein sequence ID" value="GAC66399.1"/>
    <property type="molecule type" value="Genomic_DNA"/>
</dbReference>
<feature type="domain" description="DUF559" evidence="2">
    <location>
        <begin position="195"/>
        <end position="289"/>
    </location>
</feature>